<dbReference type="EMBL" id="KV426169">
    <property type="protein sequence ID" value="KZV85996.1"/>
    <property type="molecule type" value="Genomic_DNA"/>
</dbReference>
<dbReference type="Proteomes" id="UP000077266">
    <property type="component" value="Unassembled WGS sequence"/>
</dbReference>
<accession>A0A165E3N4</accession>
<protein>
    <submittedName>
        <fullName evidence="1">Uncharacterized protein</fullName>
    </submittedName>
</protein>
<reference evidence="1 2" key="1">
    <citation type="journal article" date="2016" name="Mol. Biol. Evol.">
        <title>Comparative Genomics of Early-Diverging Mushroom-Forming Fungi Provides Insights into the Origins of Lignocellulose Decay Capabilities.</title>
        <authorList>
            <person name="Nagy L.G."/>
            <person name="Riley R."/>
            <person name="Tritt A."/>
            <person name="Adam C."/>
            <person name="Daum C."/>
            <person name="Floudas D."/>
            <person name="Sun H."/>
            <person name="Yadav J.S."/>
            <person name="Pangilinan J."/>
            <person name="Larsson K.H."/>
            <person name="Matsuura K."/>
            <person name="Barry K."/>
            <person name="Labutti K."/>
            <person name="Kuo R."/>
            <person name="Ohm R.A."/>
            <person name="Bhattacharya S.S."/>
            <person name="Shirouzu T."/>
            <person name="Yoshinaga Y."/>
            <person name="Martin F.M."/>
            <person name="Grigoriev I.V."/>
            <person name="Hibbett D.S."/>
        </authorList>
    </citation>
    <scope>NUCLEOTIDE SEQUENCE [LARGE SCALE GENOMIC DNA]</scope>
    <source>
        <strain evidence="1 2">HHB12029</strain>
    </source>
</reference>
<dbReference type="AlphaFoldDB" id="A0A165E3N4"/>
<sequence length="118" mass="13289">MSITAPARKSFLIMGPKCDARFRKTLYITHHYASPHRGQYCCDLAQFSHSCSSNALYSLGERASQSSAGSWRYSRVCCQHGTVTAPHICLGGRTLREEEVGRGDRVRTTWWYTAGDRI</sequence>
<dbReference type="InParanoid" id="A0A165E3N4"/>
<keyword evidence="2" id="KW-1185">Reference proteome</keyword>
<evidence type="ECO:0000313" key="2">
    <source>
        <dbReference type="Proteomes" id="UP000077266"/>
    </source>
</evidence>
<name>A0A165E3N4_EXIGL</name>
<evidence type="ECO:0000313" key="1">
    <source>
        <dbReference type="EMBL" id="KZV85996.1"/>
    </source>
</evidence>
<gene>
    <name evidence="1" type="ORF">EXIGLDRAFT_232547</name>
</gene>
<organism evidence="1 2">
    <name type="scientific">Exidia glandulosa HHB12029</name>
    <dbReference type="NCBI Taxonomy" id="1314781"/>
    <lineage>
        <taxon>Eukaryota</taxon>
        <taxon>Fungi</taxon>
        <taxon>Dikarya</taxon>
        <taxon>Basidiomycota</taxon>
        <taxon>Agaricomycotina</taxon>
        <taxon>Agaricomycetes</taxon>
        <taxon>Auriculariales</taxon>
        <taxon>Exidiaceae</taxon>
        <taxon>Exidia</taxon>
    </lineage>
</organism>
<proteinExistence type="predicted"/>